<dbReference type="PATRIC" id="fig|1301098.3.peg.3700"/>
<dbReference type="PROSITE" id="PS50110">
    <property type="entry name" value="RESPONSE_REGULATORY"/>
    <property type="match status" value="2"/>
</dbReference>
<dbReference type="InterPro" id="IPR001789">
    <property type="entry name" value="Sig_transdc_resp-reg_receiver"/>
</dbReference>
<dbReference type="Pfam" id="PF00072">
    <property type="entry name" value="Response_reg"/>
    <property type="match status" value="2"/>
</dbReference>
<organism evidence="4 5">
    <name type="scientific">Pseudomonas knackmussii (strain DSM 6978 / CCUG 54928 / LMG 23759 / B13)</name>
    <dbReference type="NCBI Taxonomy" id="1301098"/>
    <lineage>
        <taxon>Bacteria</taxon>
        <taxon>Pseudomonadati</taxon>
        <taxon>Pseudomonadota</taxon>
        <taxon>Gammaproteobacteria</taxon>
        <taxon>Pseudomonadales</taxon>
        <taxon>Pseudomonadaceae</taxon>
        <taxon>Pseudomonas</taxon>
    </lineage>
</organism>
<reference evidence="4 5" key="1">
    <citation type="submission" date="2013-03" db="EMBL/GenBank/DDBJ databases">
        <authorList>
            <person name="Linke B."/>
        </authorList>
    </citation>
    <scope>NUCLEOTIDE SEQUENCE [LARGE SCALE GENOMIC DNA]</scope>
    <source>
        <strain evidence="4 5">B13</strain>
    </source>
</reference>
<evidence type="ECO:0000256" key="1">
    <source>
        <dbReference type="ARBA" id="ARBA00022553"/>
    </source>
</evidence>
<feature type="domain" description="Response regulatory" evidence="3">
    <location>
        <begin position="159"/>
        <end position="274"/>
    </location>
</feature>
<name>A0A024HKI8_PSEKB</name>
<dbReference type="Gene3D" id="3.40.50.2300">
    <property type="match status" value="2"/>
</dbReference>
<dbReference type="HOGENOM" id="CLU_882121_0_0_6"/>
<feature type="domain" description="Response regulatory" evidence="3">
    <location>
        <begin position="21"/>
        <end position="135"/>
    </location>
</feature>
<evidence type="ECO:0000313" key="4">
    <source>
        <dbReference type="EMBL" id="CDF85032.1"/>
    </source>
</evidence>
<dbReference type="SUPFAM" id="SSF52172">
    <property type="entry name" value="CheY-like"/>
    <property type="match status" value="2"/>
</dbReference>
<evidence type="ECO:0000313" key="5">
    <source>
        <dbReference type="Proteomes" id="UP000025241"/>
    </source>
</evidence>
<accession>A0A024HKI8</accession>
<feature type="modified residue" description="4-aspartylphosphate" evidence="2">
    <location>
        <position position="69"/>
    </location>
</feature>
<keyword evidence="5" id="KW-1185">Reference proteome</keyword>
<dbReference type="OrthoDB" id="9802066at2"/>
<evidence type="ECO:0000259" key="3">
    <source>
        <dbReference type="PROSITE" id="PS50110"/>
    </source>
</evidence>
<feature type="modified residue" description="4-aspartylphosphate" evidence="2">
    <location>
        <position position="208"/>
    </location>
</feature>
<dbReference type="EMBL" id="HG322950">
    <property type="protein sequence ID" value="CDF85032.1"/>
    <property type="molecule type" value="Genomic_DNA"/>
</dbReference>
<dbReference type="PANTHER" id="PTHR44591:SF19">
    <property type="entry name" value="TWO-COMPONENT RESPONSE REGULATOR-RELATED"/>
    <property type="match status" value="1"/>
</dbReference>
<dbReference type="AlphaFoldDB" id="A0A024HKI8"/>
<dbReference type="RefSeq" id="WP_052355318.1">
    <property type="nucleotide sequence ID" value="NZ_HG322950.1"/>
</dbReference>
<dbReference type="InterPro" id="IPR050595">
    <property type="entry name" value="Bact_response_regulator"/>
</dbReference>
<dbReference type="KEGG" id="pkc:PKB_3694"/>
<dbReference type="eggNOG" id="COG3437">
    <property type="taxonomic scope" value="Bacteria"/>
</dbReference>
<dbReference type="GO" id="GO:0000160">
    <property type="term" value="P:phosphorelay signal transduction system"/>
    <property type="evidence" value="ECO:0007669"/>
    <property type="project" value="InterPro"/>
</dbReference>
<reference evidence="4 5" key="2">
    <citation type="submission" date="2014-05" db="EMBL/GenBank/DDBJ databases">
        <title>Genome sequence of the 3-chlorobenzoate degrading bacterium Pseudomonas knackmussii B13 shows multiple evidence for horizontal gene transfer.</title>
        <authorList>
            <person name="Miyazaki R."/>
            <person name="Bertelli C."/>
            <person name="Falquet L."/>
            <person name="Robinson-Rechavi M."/>
            <person name="Gharib W."/>
            <person name="Roy S."/>
            <person name="Van der Meer J.R."/>
        </authorList>
    </citation>
    <scope>NUCLEOTIDE SEQUENCE [LARGE SCALE GENOMIC DNA]</scope>
    <source>
        <strain evidence="4 5">B13</strain>
    </source>
</reference>
<dbReference type="eggNOG" id="COG0784">
    <property type="taxonomic scope" value="Bacteria"/>
</dbReference>
<protein>
    <submittedName>
        <fullName evidence="4">Putative two-component response regulator</fullName>
    </submittedName>
</protein>
<sequence>MIQPLKAQLQTGQARPSGLTRILFVDDEERILRSLAMQFRRHYEVLTESDPRRALERLRSESVQIIVSDQRMPQMTGSELLAQAREIAPDTLRILLTGYSDLDAAVEALNSGGIFRYLTKPWDPQEMAFTLRQAAEIAGRQGAVVTDLQAISRAAAPLNVLLLDEDADTLACVGDFCAASGHRLHRARTLAEAIACLNSESIDLLVSDLKLAGEDTAPLLKSLAQAHPRLLSLVVTPFRDTQDLLALINQAQIFRYLPKPIRRGLFEKGLKAAAEQALLWRAQPQQRVARLAETPREEREREKVGSLLGMLGRLRERLTV</sequence>
<gene>
    <name evidence="4" type="ORF">PKB_3694</name>
</gene>
<dbReference type="Proteomes" id="UP000025241">
    <property type="component" value="Chromosome I"/>
</dbReference>
<evidence type="ECO:0000256" key="2">
    <source>
        <dbReference type="PROSITE-ProRule" id="PRU00169"/>
    </source>
</evidence>
<dbReference type="InterPro" id="IPR011006">
    <property type="entry name" value="CheY-like_superfamily"/>
</dbReference>
<dbReference type="SMART" id="SM00448">
    <property type="entry name" value="REC"/>
    <property type="match status" value="2"/>
</dbReference>
<dbReference type="PANTHER" id="PTHR44591">
    <property type="entry name" value="STRESS RESPONSE REGULATOR PROTEIN 1"/>
    <property type="match status" value="1"/>
</dbReference>
<keyword evidence="1 2" id="KW-0597">Phosphoprotein</keyword>
<dbReference type="STRING" id="1301098.PKB_3694"/>
<dbReference type="CDD" id="cd17569">
    <property type="entry name" value="REC_HupR-like"/>
    <property type="match status" value="1"/>
</dbReference>
<proteinExistence type="predicted"/>
<dbReference type="CDD" id="cd00156">
    <property type="entry name" value="REC"/>
    <property type="match status" value="1"/>
</dbReference>